<dbReference type="Proteomes" id="UP001497680">
    <property type="component" value="Unassembled WGS sequence"/>
</dbReference>
<name>A0ACC0DKN1_9PEZI</name>
<sequence>MYSFDYNSKAALEERERKTEHDPQCSNDMASRHDPKLEHDTGSSSARGEMIASKSGKYQRQQQQQQQQYPPPQALPDYVNRALPPRPRTNSNASSIYDSPGEVSSPGPAKPMGGQQPPVVTEEDEEEEQHLSPTSAGVLDQAGLAMVQPLQPALTSTPSQADKEIVAPQPIYPAAKVLEVKNFVVSPVSAALPGNDGSNNGRDEVSPVSPDGSQRSLHSRISVSTSRPSSPTATQQNNSNSNNNTSSQLHRTPTNKSDRRRAVYKGYRTTQDPAAMAGSSSSPRSPHYQVHQINDRYSDPGSPISGAVIHPPTSFPSDPSLRSSRQLSEARQRQQSAASNNNDPLPHGTNNGIGNGNSNDNPETSSPIGGGAKLAPVASVSSNGSQRVAFAGLQRSDSGFAARPRAGSKRGAPPPLKLSERALVDNYVKTPFPDLGGGKGRGKDREKERGKEKEKEREGQPKSRFSHGGENSSMDFGMRWMGIGRDKDKEREKEKEKEKGVETPTSAKRRNRVSSLPGLGFLRSGPLSGNKIEKEGKEAKEETQAQAQAAVVPMPSEVRSGYVESTRAGTRPSRTPSVSKVKNILSKAKQIGLNRSLGMGSMLSSEEAKKERRRAEMKRQIRVEHARPA</sequence>
<protein>
    <submittedName>
        <fullName evidence="1">Uncharacterized protein</fullName>
    </submittedName>
</protein>
<evidence type="ECO:0000313" key="2">
    <source>
        <dbReference type="Proteomes" id="UP001497680"/>
    </source>
</evidence>
<gene>
    <name evidence="1" type="ORF">F4821DRAFT_222821</name>
</gene>
<evidence type="ECO:0000313" key="1">
    <source>
        <dbReference type="EMBL" id="KAI6093375.1"/>
    </source>
</evidence>
<comment type="caution">
    <text evidence="1">The sequence shown here is derived from an EMBL/GenBank/DDBJ whole genome shotgun (WGS) entry which is preliminary data.</text>
</comment>
<dbReference type="EMBL" id="MU394281">
    <property type="protein sequence ID" value="KAI6093375.1"/>
    <property type="molecule type" value="Genomic_DNA"/>
</dbReference>
<accession>A0ACC0DKN1</accession>
<keyword evidence="2" id="KW-1185">Reference proteome</keyword>
<reference evidence="1 2" key="1">
    <citation type="journal article" date="2022" name="New Phytol.">
        <title>Ecological generalism drives hyperdiversity of secondary metabolite gene clusters in xylarialean endophytes.</title>
        <authorList>
            <person name="Franco M.E.E."/>
            <person name="Wisecaver J.H."/>
            <person name="Arnold A.E."/>
            <person name="Ju Y.M."/>
            <person name="Slot J.C."/>
            <person name="Ahrendt S."/>
            <person name="Moore L.P."/>
            <person name="Eastman K.E."/>
            <person name="Scott K."/>
            <person name="Konkel Z."/>
            <person name="Mondo S.J."/>
            <person name="Kuo A."/>
            <person name="Hayes R.D."/>
            <person name="Haridas S."/>
            <person name="Andreopoulos B."/>
            <person name="Riley R."/>
            <person name="LaButti K."/>
            <person name="Pangilinan J."/>
            <person name="Lipzen A."/>
            <person name="Amirebrahimi M."/>
            <person name="Yan J."/>
            <person name="Adam C."/>
            <person name="Keymanesh K."/>
            <person name="Ng V."/>
            <person name="Louie K."/>
            <person name="Northen T."/>
            <person name="Drula E."/>
            <person name="Henrissat B."/>
            <person name="Hsieh H.M."/>
            <person name="Youens-Clark K."/>
            <person name="Lutzoni F."/>
            <person name="Miadlikowska J."/>
            <person name="Eastwood D.C."/>
            <person name="Hamelin R.C."/>
            <person name="Grigoriev I.V."/>
            <person name="U'Ren J.M."/>
        </authorList>
    </citation>
    <scope>NUCLEOTIDE SEQUENCE [LARGE SCALE GENOMIC DNA]</scope>
    <source>
        <strain evidence="1 2">ER1909</strain>
    </source>
</reference>
<organism evidence="1 2">
    <name type="scientific">Hypoxylon rubiginosum</name>
    <dbReference type="NCBI Taxonomy" id="110542"/>
    <lineage>
        <taxon>Eukaryota</taxon>
        <taxon>Fungi</taxon>
        <taxon>Dikarya</taxon>
        <taxon>Ascomycota</taxon>
        <taxon>Pezizomycotina</taxon>
        <taxon>Sordariomycetes</taxon>
        <taxon>Xylariomycetidae</taxon>
        <taxon>Xylariales</taxon>
        <taxon>Hypoxylaceae</taxon>
        <taxon>Hypoxylon</taxon>
    </lineage>
</organism>
<proteinExistence type="predicted"/>